<dbReference type="SMART" id="SM00895">
    <property type="entry name" value="FCD"/>
    <property type="match status" value="1"/>
</dbReference>
<keyword evidence="1" id="KW-0805">Transcription regulation</keyword>
<dbReference type="SUPFAM" id="SSF48008">
    <property type="entry name" value="GntR ligand-binding domain-like"/>
    <property type="match status" value="1"/>
</dbReference>
<evidence type="ECO:0000256" key="3">
    <source>
        <dbReference type="ARBA" id="ARBA00023163"/>
    </source>
</evidence>
<dbReference type="Gene3D" id="1.20.120.530">
    <property type="entry name" value="GntR ligand-binding domain-like"/>
    <property type="match status" value="1"/>
</dbReference>
<dbReference type="CDD" id="cd07377">
    <property type="entry name" value="WHTH_GntR"/>
    <property type="match status" value="1"/>
</dbReference>
<dbReference type="EMBL" id="BAABBA010000013">
    <property type="protein sequence ID" value="GAA4288343.1"/>
    <property type="molecule type" value="Genomic_DNA"/>
</dbReference>
<dbReference type="Proteomes" id="UP001499841">
    <property type="component" value="Unassembled WGS sequence"/>
</dbReference>
<name>A0ABP8EX47_9MICO</name>
<dbReference type="InterPro" id="IPR036390">
    <property type="entry name" value="WH_DNA-bd_sf"/>
</dbReference>
<dbReference type="Pfam" id="PF00392">
    <property type="entry name" value="GntR"/>
    <property type="match status" value="1"/>
</dbReference>
<comment type="caution">
    <text evidence="5">The sequence shown here is derived from an EMBL/GenBank/DDBJ whole genome shotgun (WGS) entry which is preliminary data.</text>
</comment>
<protein>
    <recommendedName>
        <fullName evidence="4">HTH gntR-type domain-containing protein</fullName>
    </recommendedName>
</protein>
<gene>
    <name evidence="5" type="ORF">GCM10022262_27030</name>
</gene>
<dbReference type="InterPro" id="IPR000524">
    <property type="entry name" value="Tscrpt_reg_HTH_GntR"/>
</dbReference>
<keyword evidence="6" id="KW-1185">Reference proteome</keyword>
<dbReference type="PROSITE" id="PS50949">
    <property type="entry name" value="HTH_GNTR"/>
    <property type="match status" value="1"/>
</dbReference>
<evidence type="ECO:0000313" key="5">
    <source>
        <dbReference type="EMBL" id="GAA4288343.1"/>
    </source>
</evidence>
<feature type="domain" description="HTH gntR-type" evidence="4">
    <location>
        <begin position="63"/>
        <end position="130"/>
    </location>
</feature>
<dbReference type="Pfam" id="PF07729">
    <property type="entry name" value="FCD"/>
    <property type="match status" value="1"/>
</dbReference>
<dbReference type="SUPFAM" id="SSF46785">
    <property type="entry name" value="Winged helix' DNA-binding domain"/>
    <property type="match status" value="1"/>
</dbReference>
<dbReference type="InterPro" id="IPR008920">
    <property type="entry name" value="TF_FadR/GntR_C"/>
</dbReference>
<proteinExistence type="predicted"/>
<dbReference type="Gene3D" id="1.10.10.10">
    <property type="entry name" value="Winged helix-like DNA-binding domain superfamily/Winged helix DNA-binding domain"/>
    <property type="match status" value="1"/>
</dbReference>
<dbReference type="InterPro" id="IPR036388">
    <property type="entry name" value="WH-like_DNA-bd_sf"/>
</dbReference>
<evidence type="ECO:0000256" key="2">
    <source>
        <dbReference type="ARBA" id="ARBA00023125"/>
    </source>
</evidence>
<organism evidence="5 6">
    <name type="scientific">Georgenia daeguensis</name>
    <dbReference type="NCBI Taxonomy" id="908355"/>
    <lineage>
        <taxon>Bacteria</taxon>
        <taxon>Bacillati</taxon>
        <taxon>Actinomycetota</taxon>
        <taxon>Actinomycetes</taxon>
        <taxon>Micrococcales</taxon>
        <taxon>Bogoriellaceae</taxon>
        <taxon>Georgenia</taxon>
    </lineage>
</organism>
<dbReference type="InterPro" id="IPR011711">
    <property type="entry name" value="GntR_C"/>
</dbReference>
<dbReference type="PANTHER" id="PTHR43537:SF24">
    <property type="entry name" value="GLUCONATE OPERON TRANSCRIPTIONAL REPRESSOR"/>
    <property type="match status" value="1"/>
</dbReference>
<keyword evidence="3" id="KW-0804">Transcription</keyword>
<dbReference type="SMART" id="SM00345">
    <property type="entry name" value="HTH_GNTR"/>
    <property type="match status" value="1"/>
</dbReference>
<evidence type="ECO:0000313" key="6">
    <source>
        <dbReference type="Proteomes" id="UP001499841"/>
    </source>
</evidence>
<reference evidence="6" key="1">
    <citation type="journal article" date="2019" name="Int. J. Syst. Evol. Microbiol.">
        <title>The Global Catalogue of Microorganisms (GCM) 10K type strain sequencing project: providing services to taxonomists for standard genome sequencing and annotation.</title>
        <authorList>
            <consortium name="The Broad Institute Genomics Platform"/>
            <consortium name="The Broad Institute Genome Sequencing Center for Infectious Disease"/>
            <person name="Wu L."/>
            <person name="Ma J."/>
        </authorList>
    </citation>
    <scope>NUCLEOTIDE SEQUENCE [LARGE SCALE GENOMIC DNA]</scope>
    <source>
        <strain evidence="6">JCM 17459</strain>
    </source>
</reference>
<keyword evidence="2" id="KW-0238">DNA-binding</keyword>
<evidence type="ECO:0000259" key="4">
    <source>
        <dbReference type="PROSITE" id="PS50949"/>
    </source>
</evidence>
<dbReference type="PANTHER" id="PTHR43537">
    <property type="entry name" value="TRANSCRIPTIONAL REGULATOR, GNTR FAMILY"/>
    <property type="match status" value="1"/>
</dbReference>
<evidence type="ECO:0000256" key="1">
    <source>
        <dbReference type="ARBA" id="ARBA00023015"/>
    </source>
</evidence>
<dbReference type="PRINTS" id="PR00035">
    <property type="entry name" value="HTHGNTR"/>
</dbReference>
<accession>A0ABP8EX47</accession>
<sequence>MRRERMRGHLPGRLNIVVSCHAPGRARGSARVLTGTYRRVCMYARASFAATLAAMSIANVRRGTGLETVYETVRGQIIDGTLSPGERLTEPALAERLSVSRTPVREALRLLLAEGLVHRQLSGGLRVAPLRREDLDRIFDIRARLEGLLARDACVRMTPEARARLETLLERMDRAEGDESEILRLGREFHATVAECAENPWCTQLLHEIRGHVDRYKAWATSDPGRPAQAAVEHRAIYDALVAGDPEAADRVMQDHVVSSAVAARRALPPDSQG</sequence>